<evidence type="ECO:0000256" key="7">
    <source>
        <dbReference type="ARBA" id="ARBA00023242"/>
    </source>
</evidence>
<evidence type="ECO:0000256" key="3">
    <source>
        <dbReference type="ARBA" id="ARBA00022801"/>
    </source>
</evidence>
<accession>A0AAE1U3F5</accession>
<organism evidence="12 13">
    <name type="scientific">Petrolisthes manimaculis</name>
    <dbReference type="NCBI Taxonomy" id="1843537"/>
    <lineage>
        <taxon>Eukaryota</taxon>
        <taxon>Metazoa</taxon>
        <taxon>Ecdysozoa</taxon>
        <taxon>Arthropoda</taxon>
        <taxon>Crustacea</taxon>
        <taxon>Multicrustacea</taxon>
        <taxon>Malacostraca</taxon>
        <taxon>Eumalacostraca</taxon>
        <taxon>Eucarida</taxon>
        <taxon>Decapoda</taxon>
        <taxon>Pleocyemata</taxon>
        <taxon>Anomura</taxon>
        <taxon>Galatheoidea</taxon>
        <taxon>Porcellanidae</taxon>
        <taxon>Petrolisthes</taxon>
    </lineage>
</organism>
<evidence type="ECO:0000256" key="4">
    <source>
        <dbReference type="ARBA" id="ARBA00022806"/>
    </source>
</evidence>
<feature type="domain" description="G-patch" evidence="9">
    <location>
        <begin position="448"/>
        <end position="493"/>
    </location>
</feature>
<dbReference type="GO" id="GO:0003723">
    <property type="term" value="F:RNA binding"/>
    <property type="evidence" value="ECO:0007669"/>
    <property type="project" value="UniProtKB-KW"/>
</dbReference>
<dbReference type="Pfam" id="PF11952">
    <property type="entry name" value="XTBD"/>
    <property type="match status" value="1"/>
</dbReference>
<feature type="compositionally biased region" description="Low complexity" evidence="8">
    <location>
        <begin position="497"/>
        <end position="509"/>
    </location>
</feature>
<dbReference type="PROSITE" id="PS51827">
    <property type="entry name" value="XTBD"/>
    <property type="match status" value="1"/>
</dbReference>
<gene>
    <name evidence="12" type="ORF">Pmani_019535</name>
</gene>
<dbReference type="FunFam" id="3.30.1370.50:FF:000002">
    <property type="entry name" value="Immunoglobulin mu DNA-binding protein 2"/>
    <property type="match status" value="1"/>
</dbReference>
<protein>
    <recommendedName>
        <fullName evidence="14">NF-kappa-B-repressing factor</fullName>
    </recommendedName>
</protein>
<dbReference type="SMART" id="SM00393">
    <property type="entry name" value="R3H"/>
    <property type="match status" value="1"/>
</dbReference>
<keyword evidence="7" id="KW-0539">Nucleus</keyword>
<dbReference type="PANTHER" id="PTHR48430:SF1">
    <property type="entry name" value="PARTNER OF XRN-2 PROTEIN 1"/>
    <property type="match status" value="1"/>
</dbReference>
<evidence type="ECO:0008006" key="14">
    <source>
        <dbReference type="Google" id="ProtNLM"/>
    </source>
</evidence>
<feature type="region of interest" description="Disordered" evidence="8">
    <location>
        <begin position="489"/>
        <end position="509"/>
    </location>
</feature>
<evidence type="ECO:0000259" key="10">
    <source>
        <dbReference type="PROSITE" id="PS51061"/>
    </source>
</evidence>
<comment type="caution">
    <text evidence="12">The sequence shown here is derived from an EMBL/GenBank/DDBJ whole genome shotgun (WGS) entry which is preliminary data.</text>
</comment>
<evidence type="ECO:0000256" key="8">
    <source>
        <dbReference type="SAM" id="MobiDB-lite"/>
    </source>
</evidence>
<feature type="domain" description="XRN2-binding (XTBD)" evidence="11">
    <location>
        <begin position="68"/>
        <end position="152"/>
    </location>
</feature>
<dbReference type="GO" id="GO:0005634">
    <property type="term" value="C:nucleus"/>
    <property type="evidence" value="ECO:0007669"/>
    <property type="project" value="UniProtKB-SubCell"/>
</dbReference>
<dbReference type="Pfam" id="PF01424">
    <property type="entry name" value="R3H"/>
    <property type="match status" value="1"/>
</dbReference>
<feature type="compositionally biased region" description="Low complexity" evidence="8">
    <location>
        <begin position="412"/>
        <end position="428"/>
    </location>
</feature>
<feature type="compositionally biased region" description="Low complexity" evidence="8">
    <location>
        <begin position="187"/>
        <end position="218"/>
    </location>
</feature>
<dbReference type="SUPFAM" id="SSF82708">
    <property type="entry name" value="R3H domain"/>
    <property type="match status" value="1"/>
</dbReference>
<dbReference type="AlphaFoldDB" id="A0AAE1U3F5"/>
<proteinExistence type="predicted"/>
<dbReference type="InterPro" id="IPR001374">
    <property type="entry name" value="R3H_dom"/>
</dbReference>
<dbReference type="Proteomes" id="UP001292094">
    <property type="component" value="Unassembled WGS sequence"/>
</dbReference>
<dbReference type="InterPro" id="IPR000467">
    <property type="entry name" value="G_patch_dom"/>
</dbReference>
<keyword evidence="2" id="KW-0547">Nucleotide-binding</keyword>
<sequence>MATLTPSRSGNTDAIINIPPRVSQAFLFIFTFYHFSLQFTASKHLYLLYTVGGITGTMAVVEDTDWDINTYRQAHESDEHWQLKEEFMEAHKSILPEDRLVCLAQVYQNVELLGCRYSDEIMEQVAELGRDINSGYREGKKNKLQRTFVKASDAAESRAKGKKTTRYTSELSVNKPRRGKRNATQRDNNNTNNDNNSNGDENSNGDNNSNGDENSNGDDGNGDENPGRKLNAKIQFVKPDLPKPNPNPAISQILQGTTTTTLPSSNTPRLPGGDRYALTEPTNEYRESQHPLSKMIIVQRDYIQEPAIGVLRCSASLSAVPLKLEWNAAQRMGSAWVNKFLVATAKGSTKKGTMKTVAIKTLEELIKHCYTIRVLKRRESDDCVTMDEVSNEEETYNINMNNNECEIIYEGESSSTSNNNNNNNSNNNMLTKKKKKQKGTSLDTPIDDNSLGNKLLRMMGWTGGGLGKEGKGITEPIRPVQIFGRDGLGHEGRTKSNNNNNTNTTATGVVPGRGMYGGVGGGGAGVGGGAIIPGRGGVGVGVVGGPGIATGFPTTTTIHFQKKIKAVIQEFNKNPFAEDISFSSEFTSDQRKMIHQLAQKSKLKSRSYGQAPNRYLVVSKKFSPKQLLQTLLRNGPTDKYEVVPPTTVYGE</sequence>
<evidence type="ECO:0000256" key="2">
    <source>
        <dbReference type="ARBA" id="ARBA00022741"/>
    </source>
</evidence>
<dbReference type="GO" id="GO:0005524">
    <property type="term" value="F:ATP binding"/>
    <property type="evidence" value="ECO:0007669"/>
    <property type="project" value="UniProtKB-KW"/>
</dbReference>
<evidence type="ECO:0000259" key="9">
    <source>
        <dbReference type="PROSITE" id="PS50174"/>
    </source>
</evidence>
<dbReference type="Gene3D" id="3.30.1370.50">
    <property type="entry name" value="R3H-like domain"/>
    <property type="match status" value="1"/>
</dbReference>
<reference evidence="12" key="1">
    <citation type="submission" date="2023-11" db="EMBL/GenBank/DDBJ databases">
        <title>Genome assemblies of two species of porcelain crab, Petrolisthes cinctipes and Petrolisthes manimaculis (Anomura: Porcellanidae).</title>
        <authorList>
            <person name="Angst P."/>
        </authorList>
    </citation>
    <scope>NUCLEOTIDE SEQUENCE</scope>
    <source>
        <strain evidence="12">PB745_02</strain>
        <tissue evidence="12">Gill</tissue>
    </source>
</reference>
<name>A0AAE1U3F5_9EUCA</name>
<evidence type="ECO:0000259" key="11">
    <source>
        <dbReference type="PROSITE" id="PS51827"/>
    </source>
</evidence>
<keyword evidence="5" id="KW-0067">ATP-binding</keyword>
<dbReference type="GO" id="GO:0003677">
    <property type="term" value="F:DNA binding"/>
    <property type="evidence" value="ECO:0007669"/>
    <property type="project" value="UniProtKB-ARBA"/>
</dbReference>
<keyword evidence="13" id="KW-1185">Reference proteome</keyword>
<feature type="region of interest" description="Disordered" evidence="8">
    <location>
        <begin position="412"/>
        <end position="449"/>
    </location>
</feature>
<evidence type="ECO:0000313" key="13">
    <source>
        <dbReference type="Proteomes" id="UP001292094"/>
    </source>
</evidence>
<keyword evidence="4" id="KW-0347">Helicase</keyword>
<dbReference type="GO" id="GO:0016787">
    <property type="term" value="F:hydrolase activity"/>
    <property type="evidence" value="ECO:0007669"/>
    <property type="project" value="UniProtKB-KW"/>
</dbReference>
<evidence type="ECO:0000256" key="6">
    <source>
        <dbReference type="ARBA" id="ARBA00022884"/>
    </source>
</evidence>
<dbReference type="InterPro" id="IPR021859">
    <property type="entry name" value="XTBD"/>
</dbReference>
<evidence type="ECO:0000313" key="12">
    <source>
        <dbReference type="EMBL" id="KAK4308778.1"/>
    </source>
</evidence>
<dbReference type="SMART" id="SM00443">
    <property type="entry name" value="G_patch"/>
    <property type="match status" value="1"/>
</dbReference>
<keyword evidence="6" id="KW-0694">RNA-binding</keyword>
<comment type="subcellular location">
    <subcellularLocation>
        <location evidence="1">Nucleus</location>
    </subcellularLocation>
</comment>
<dbReference type="PROSITE" id="PS50174">
    <property type="entry name" value="G_PATCH"/>
    <property type="match status" value="1"/>
</dbReference>
<feature type="region of interest" description="Disordered" evidence="8">
    <location>
        <begin position="140"/>
        <end position="228"/>
    </location>
</feature>
<feature type="domain" description="R3H" evidence="10">
    <location>
        <begin position="558"/>
        <end position="622"/>
    </location>
</feature>
<dbReference type="GO" id="GO:0004386">
    <property type="term" value="F:helicase activity"/>
    <property type="evidence" value="ECO:0007669"/>
    <property type="project" value="UniProtKB-KW"/>
</dbReference>
<dbReference type="PROSITE" id="PS51061">
    <property type="entry name" value="R3H"/>
    <property type="match status" value="1"/>
</dbReference>
<keyword evidence="3" id="KW-0378">Hydrolase</keyword>
<evidence type="ECO:0000256" key="5">
    <source>
        <dbReference type="ARBA" id="ARBA00022840"/>
    </source>
</evidence>
<evidence type="ECO:0000256" key="1">
    <source>
        <dbReference type="ARBA" id="ARBA00004123"/>
    </source>
</evidence>
<dbReference type="PANTHER" id="PTHR48430">
    <property type="entry name" value="PARTNER OF XRN-2 PROTEIN 1"/>
    <property type="match status" value="1"/>
</dbReference>
<dbReference type="EMBL" id="JAWZYT010001841">
    <property type="protein sequence ID" value="KAK4308778.1"/>
    <property type="molecule type" value="Genomic_DNA"/>
</dbReference>
<dbReference type="Pfam" id="PF01585">
    <property type="entry name" value="G-patch"/>
    <property type="match status" value="1"/>
</dbReference>
<dbReference type="InterPro" id="IPR036867">
    <property type="entry name" value="R3H_dom_sf"/>
</dbReference>